<feature type="transmembrane region" description="Helical" evidence="1">
    <location>
        <begin position="46"/>
        <end position="69"/>
    </location>
</feature>
<organism evidence="2 3">
    <name type="scientific">Camelina sativa</name>
    <name type="common">False flax</name>
    <name type="synonym">Myagrum sativum</name>
    <dbReference type="NCBI Taxonomy" id="90675"/>
    <lineage>
        <taxon>Eukaryota</taxon>
        <taxon>Viridiplantae</taxon>
        <taxon>Streptophyta</taxon>
        <taxon>Embryophyta</taxon>
        <taxon>Tracheophyta</taxon>
        <taxon>Spermatophyta</taxon>
        <taxon>Magnoliopsida</taxon>
        <taxon>eudicotyledons</taxon>
        <taxon>Gunneridae</taxon>
        <taxon>Pentapetalae</taxon>
        <taxon>rosids</taxon>
        <taxon>malvids</taxon>
        <taxon>Brassicales</taxon>
        <taxon>Brassicaceae</taxon>
        <taxon>Camelineae</taxon>
        <taxon>Camelina</taxon>
    </lineage>
</organism>
<gene>
    <name evidence="3" type="primary">LOC104738095</name>
</gene>
<sequence length="358" mass="39754">MAFQNHDYQIPPFSGPPPPRRRWWSRPIVTLPATNDRKATCMETTVCISPCFGSIFTIVAVMVYMLYFVDNAQCDAKFAIQSIAVSPSSTIWHVDFLVKNPSSRFSIYYEGYETAVSLGSLSTAVLNTYHERKSPSHTAFSVDFVAEGNLNDVVSEQLDIKLRAKHKTFGDDYANDGYVDIMCHNLTRSHENVEKIHCHSSFTKLKILYRNQLFVSSVSVSNADPNVSAADWTIGFVARSPVTGCEISIQTLNSRLLRRGDVVSKSSSPSLGYFVTGDKAEVVFEKVVMPGSIGDVVWDSQVEIMFAVNTNAMYLNGFLLAACPTIPVKITTDQAGEVMGSLLGNMRRCDYIYQKNLA</sequence>
<dbReference type="GeneID" id="104738095"/>
<keyword evidence="1" id="KW-0812">Transmembrane</keyword>
<dbReference type="Proteomes" id="UP000694864">
    <property type="component" value="Chromosome 13"/>
</dbReference>
<evidence type="ECO:0000313" key="3">
    <source>
        <dbReference type="RefSeq" id="XP_010456630.1"/>
    </source>
</evidence>
<reference evidence="3" key="2">
    <citation type="submission" date="2025-08" db="UniProtKB">
        <authorList>
            <consortium name="RefSeq"/>
        </authorList>
    </citation>
    <scope>IDENTIFICATION</scope>
    <source>
        <tissue evidence="3">Leaf</tissue>
    </source>
</reference>
<name>A0ABM0VIC8_CAMSA</name>
<keyword evidence="1" id="KW-1133">Transmembrane helix</keyword>
<reference evidence="2" key="1">
    <citation type="journal article" date="2014" name="Nat. Commun.">
        <title>The emerging biofuel crop Camelina sativa retains a highly undifferentiated hexaploid genome structure.</title>
        <authorList>
            <person name="Kagale S."/>
            <person name="Koh C."/>
            <person name="Nixon J."/>
            <person name="Bollina V."/>
            <person name="Clarke W.E."/>
            <person name="Tuteja R."/>
            <person name="Spillane C."/>
            <person name="Robinson S.J."/>
            <person name="Links M.G."/>
            <person name="Clarke C."/>
            <person name="Higgins E.E."/>
            <person name="Huebert T."/>
            <person name="Sharpe A.G."/>
            <person name="Parkin I.A."/>
        </authorList>
    </citation>
    <scope>NUCLEOTIDE SEQUENCE [LARGE SCALE GENOMIC DNA]</scope>
    <source>
        <strain evidence="2">cv. DH55</strain>
    </source>
</reference>
<evidence type="ECO:0000256" key="1">
    <source>
        <dbReference type="SAM" id="Phobius"/>
    </source>
</evidence>
<protein>
    <submittedName>
        <fullName evidence="3">Uncharacterized protein LOC104738095</fullName>
    </submittedName>
</protein>
<dbReference type="RefSeq" id="XP_010456630.1">
    <property type="nucleotide sequence ID" value="XM_010458328.1"/>
</dbReference>
<evidence type="ECO:0000313" key="2">
    <source>
        <dbReference type="Proteomes" id="UP000694864"/>
    </source>
</evidence>
<proteinExistence type="predicted"/>
<keyword evidence="1" id="KW-0472">Membrane</keyword>
<keyword evidence="2" id="KW-1185">Reference proteome</keyword>
<accession>A0ABM0VIC8</accession>